<dbReference type="PANTHER" id="PTHR30349:SF41">
    <property type="entry name" value="INTEGRASE_RECOMBINASE PROTEIN MJ0367-RELATED"/>
    <property type="match status" value="1"/>
</dbReference>
<keyword evidence="3" id="KW-0233">DNA recombination</keyword>
<dbReference type="InterPro" id="IPR013762">
    <property type="entry name" value="Integrase-like_cat_sf"/>
</dbReference>
<dbReference type="GO" id="GO:0006310">
    <property type="term" value="P:DNA recombination"/>
    <property type="evidence" value="ECO:0007669"/>
    <property type="project" value="UniProtKB-KW"/>
</dbReference>
<evidence type="ECO:0000313" key="7">
    <source>
        <dbReference type="EMBL" id="GGN18501.1"/>
    </source>
</evidence>
<dbReference type="PROSITE" id="PS51900">
    <property type="entry name" value="CB"/>
    <property type="match status" value="1"/>
</dbReference>
<dbReference type="AlphaFoldDB" id="A0A830GBH8"/>
<keyword evidence="1" id="KW-0229">DNA integration</keyword>
<dbReference type="GO" id="GO:0003677">
    <property type="term" value="F:DNA binding"/>
    <property type="evidence" value="ECO:0007669"/>
    <property type="project" value="UniProtKB-UniRule"/>
</dbReference>
<dbReference type="InterPro" id="IPR010998">
    <property type="entry name" value="Integrase_recombinase_N"/>
</dbReference>
<reference evidence="7 8" key="1">
    <citation type="journal article" date="2019" name="Int. J. Syst. Evol. Microbiol.">
        <title>The Global Catalogue of Microorganisms (GCM) 10K type strain sequencing project: providing services to taxonomists for standard genome sequencing and annotation.</title>
        <authorList>
            <consortium name="The Broad Institute Genomics Platform"/>
            <consortium name="The Broad Institute Genome Sequencing Center for Infectious Disease"/>
            <person name="Wu L."/>
            <person name="Ma J."/>
        </authorList>
    </citation>
    <scope>NUCLEOTIDE SEQUENCE [LARGE SCALE GENOMIC DNA]</scope>
    <source>
        <strain evidence="7 8">JCM 16331</strain>
    </source>
</reference>
<evidence type="ECO:0000256" key="1">
    <source>
        <dbReference type="ARBA" id="ARBA00022908"/>
    </source>
</evidence>
<protein>
    <submittedName>
        <fullName evidence="7">Integrase</fullName>
    </submittedName>
</protein>
<evidence type="ECO:0000256" key="3">
    <source>
        <dbReference type="ARBA" id="ARBA00023172"/>
    </source>
</evidence>
<gene>
    <name evidence="7" type="ORF">GCM10009021_19360</name>
</gene>
<dbReference type="RefSeq" id="WP_188878653.1">
    <property type="nucleotide sequence ID" value="NZ_BMOQ01000005.1"/>
</dbReference>
<dbReference type="SUPFAM" id="SSF56349">
    <property type="entry name" value="DNA breaking-rejoining enzymes"/>
    <property type="match status" value="1"/>
</dbReference>
<dbReference type="Proteomes" id="UP000608850">
    <property type="component" value="Unassembled WGS sequence"/>
</dbReference>
<organism evidence="7 8">
    <name type="scientific">Halarchaeum nitratireducens</name>
    <dbReference type="NCBI Taxonomy" id="489913"/>
    <lineage>
        <taxon>Archaea</taxon>
        <taxon>Methanobacteriati</taxon>
        <taxon>Methanobacteriota</taxon>
        <taxon>Stenosarchaea group</taxon>
        <taxon>Halobacteria</taxon>
        <taxon>Halobacteriales</taxon>
        <taxon>Halobacteriaceae</taxon>
    </lineage>
</organism>
<dbReference type="CDD" id="cd00397">
    <property type="entry name" value="DNA_BRE_C"/>
    <property type="match status" value="1"/>
</dbReference>
<dbReference type="InterPro" id="IPR050090">
    <property type="entry name" value="Tyrosine_recombinase_XerCD"/>
</dbReference>
<dbReference type="EMBL" id="BMOQ01000005">
    <property type="protein sequence ID" value="GGN18501.1"/>
    <property type="molecule type" value="Genomic_DNA"/>
</dbReference>
<dbReference type="PROSITE" id="PS51898">
    <property type="entry name" value="TYR_RECOMBINASE"/>
    <property type="match status" value="1"/>
</dbReference>
<dbReference type="InterPro" id="IPR011010">
    <property type="entry name" value="DNA_brk_join_enz"/>
</dbReference>
<keyword evidence="8" id="KW-1185">Reference proteome</keyword>
<dbReference type="OrthoDB" id="198497at2157"/>
<dbReference type="Gene3D" id="1.10.150.130">
    <property type="match status" value="1"/>
</dbReference>
<dbReference type="PANTHER" id="PTHR30349">
    <property type="entry name" value="PHAGE INTEGRASE-RELATED"/>
    <property type="match status" value="1"/>
</dbReference>
<name>A0A830GBH8_9EURY</name>
<feature type="domain" description="Tyr recombinase" evidence="5">
    <location>
        <begin position="124"/>
        <end position="341"/>
    </location>
</feature>
<evidence type="ECO:0000313" key="8">
    <source>
        <dbReference type="Proteomes" id="UP000608850"/>
    </source>
</evidence>
<dbReference type="Gene3D" id="1.10.443.10">
    <property type="entry name" value="Intergrase catalytic core"/>
    <property type="match status" value="1"/>
</dbReference>
<comment type="caution">
    <text evidence="7">The sequence shown here is derived from an EMBL/GenBank/DDBJ whole genome shotgun (WGS) entry which is preliminary data.</text>
</comment>
<dbReference type="InterPro" id="IPR044068">
    <property type="entry name" value="CB"/>
</dbReference>
<sequence length="347" mass="39634">MSDDLEPLAPADAVDLYLDSRRDDAAAWTVTSHESRLRPFVEWCRVEDVENLNDLSGRALYQYRVWRREGNYSGADVEELAPATLESALTTLRTFLRFCAQVDAVPSDLYTKVPIPDLSRSDEVSDSKMVPERAPPIMEYVERYEYASRDHVILLLFWHTGCRTGGVRALDLGDCDLDSENPGLSFVHRPDTDTPLKNDEKSERFNRVSGEVAQVLRDYVDGPRVEQLDDHGRAPLVSTTYGRASQSTVRETVYKWTRPCFIGEGCPHDRDPEECEATAYKKATGCPSCRSPHDWRKARVTKYRNDGVPRSIVSDRLDASERVLDKHYDRASKRKRAERRWTEISQA</sequence>
<dbReference type="InterPro" id="IPR002104">
    <property type="entry name" value="Integrase_catalytic"/>
</dbReference>
<proteinExistence type="predicted"/>
<feature type="domain" description="Core-binding (CB)" evidence="6">
    <location>
        <begin position="8"/>
        <end position="100"/>
    </location>
</feature>
<evidence type="ECO:0000259" key="6">
    <source>
        <dbReference type="PROSITE" id="PS51900"/>
    </source>
</evidence>
<dbReference type="GO" id="GO:0015074">
    <property type="term" value="P:DNA integration"/>
    <property type="evidence" value="ECO:0007669"/>
    <property type="project" value="UniProtKB-KW"/>
</dbReference>
<evidence type="ECO:0000256" key="2">
    <source>
        <dbReference type="ARBA" id="ARBA00023125"/>
    </source>
</evidence>
<keyword evidence="2 4" id="KW-0238">DNA-binding</keyword>
<evidence type="ECO:0000259" key="5">
    <source>
        <dbReference type="PROSITE" id="PS51898"/>
    </source>
</evidence>
<accession>A0A830GBH8</accession>
<evidence type="ECO:0000256" key="4">
    <source>
        <dbReference type="PROSITE-ProRule" id="PRU01248"/>
    </source>
</evidence>